<dbReference type="EMBL" id="GEBQ01023201">
    <property type="protein sequence ID" value="JAT16776.1"/>
    <property type="molecule type" value="Transcribed_RNA"/>
</dbReference>
<feature type="region of interest" description="Disordered" evidence="1">
    <location>
        <begin position="27"/>
        <end position="73"/>
    </location>
</feature>
<name>A0A1B6KZ90_9HEMI</name>
<evidence type="ECO:0000256" key="1">
    <source>
        <dbReference type="SAM" id="MobiDB-lite"/>
    </source>
</evidence>
<evidence type="ECO:0000313" key="2">
    <source>
        <dbReference type="EMBL" id="JAT16776.1"/>
    </source>
</evidence>
<gene>
    <name evidence="2" type="ORF">g.48609</name>
</gene>
<sequence length="104" mass="12180">NNTLIRSSDVKFHEIPLIQDKVISLTPQIQPSDSGEIQEHEESIEDMESEAEIEEENETERQGSKYNLRNREDMKKPMRLDDYVMLAESSMNDVKEPEHYKEAI</sequence>
<accession>A0A1B6KZ90</accession>
<organism evidence="2">
    <name type="scientific">Graphocephala atropunctata</name>
    <dbReference type="NCBI Taxonomy" id="36148"/>
    <lineage>
        <taxon>Eukaryota</taxon>
        <taxon>Metazoa</taxon>
        <taxon>Ecdysozoa</taxon>
        <taxon>Arthropoda</taxon>
        <taxon>Hexapoda</taxon>
        <taxon>Insecta</taxon>
        <taxon>Pterygota</taxon>
        <taxon>Neoptera</taxon>
        <taxon>Paraneoptera</taxon>
        <taxon>Hemiptera</taxon>
        <taxon>Auchenorrhyncha</taxon>
        <taxon>Membracoidea</taxon>
        <taxon>Cicadellidae</taxon>
        <taxon>Cicadellinae</taxon>
        <taxon>Cicadellini</taxon>
        <taxon>Graphocephala</taxon>
    </lineage>
</organism>
<proteinExistence type="predicted"/>
<dbReference type="AlphaFoldDB" id="A0A1B6KZ90"/>
<feature type="non-terminal residue" evidence="2">
    <location>
        <position position="1"/>
    </location>
</feature>
<protein>
    <submittedName>
        <fullName evidence="2">Uncharacterized protein</fullName>
    </submittedName>
</protein>
<feature type="compositionally biased region" description="Basic and acidic residues" evidence="1">
    <location>
        <begin position="59"/>
        <end position="73"/>
    </location>
</feature>
<feature type="compositionally biased region" description="Acidic residues" evidence="1">
    <location>
        <begin position="42"/>
        <end position="58"/>
    </location>
</feature>
<reference evidence="2" key="1">
    <citation type="submission" date="2015-11" db="EMBL/GenBank/DDBJ databases">
        <title>De novo transcriptome assembly of four potential Pierce s Disease insect vectors from Arizona vineyards.</title>
        <authorList>
            <person name="Tassone E.E."/>
        </authorList>
    </citation>
    <scope>NUCLEOTIDE SEQUENCE</scope>
</reference>
<feature type="non-terminal residue" evidence="2">
    <location>
        <position position="104"/>
    </location>
</feature>